<feature type="compositionally biased region" description="Polar residues" evidence="1">
    <location>
        <begin position="42"/>
        <end position="61"/>
    </location>
</feature>
<dbReference type="Proteomes" id="UP000494115">
    <property type="component" value="Unassembled WGS sequence"/>
</dbReference>
<gene>
    <name evidence="2" type="ORF">LMG28138_04952</name>
</gene>
<evidence type="ECO:0000313" key="3">
    <source>
        <dbReference type="Proteomes" id="UP000494115"/>
    </source>
</evidence>
<keyword evidence="3" id="KW-1185">Reference proteome</keyword>
<feature type="compositionally biased region" description="Basic residues" evidence="1">
    <location>
        <begin position="67"/>
        <end position="77"/>
    </location>
</feature>
<sequence>MQNAESNPGQAQQNEIAARSPAHTPAAGSASPDAATQAKEFGSSTTASSAEPTLGPKTSNRLPPVALRRRRRTRKIRSNGLEVGSCRSM</sequence>
<evidence type="ECO:0000313" key="2">
    <source>
        <dbReference type="EMBL" id="CAB3801150.1"/>
    </source>
</evidence>
<name>A0A6S7BW83_9BURK</name>
<reference evidence="2 3" key="1">
    <citation type="submission" date="2020-04" db="EMBL/GenBank/DDBJ databases">
        <authorList>
            <person name="De Canck E."/>
        </authorList>
    </citation>
    <scope>NUCLEOTIDE SEQUENCE [LARGE SCALE GENOMIC DNA]</scope>
    <source>
        <strain evidence="2 3">LMG 28138</strain>
    </source>
</reference>
<dbReference type="AlphaFoldDB" id="A0A6S7BW83"/>
<dbReference type="EMBL" id="CADIKM010000041">
    <property type="protein sequence ID" value="CAB3801150.1"/>
    <property type="molecule type" value="Genomic_DNA"/>
</dbReference>
<protein>
    <submittedName>
        <fullName evidence="2">Uncharacterized protein</fullName>
    </submittedName>
</protein>
<feature type="compositionally biased region" description="Polar residues" evidence="1">
    <location>
        <begin position="1"/>
        <end position="15"/>
    </location>
</feature>
<accession>A0A6S7BW83</accession>
<evidence type="ECO:0000256" key="1">
    <source>
        <dbReference type="SAM" id="MobiDB-lite"/>
    </source>
</evidence>
<organism evidence="2 3">
    <name type="scientific">Pararobbsia alpina</name>
    <dbReference type="NCBI Taxonomy" id="621374"/>
    <lineage>
        <taxon>Bacteria</taxon>
        <taxon>Pseudomonadati</taxon>
        <taxon>Pseudomonadota</taxon>
        <taxon>Betaproteobacteria</taxon>
        <taxon>Burkholderiales</taxon>
        <taxon>Burkholderiaceae</taxon>
        <taxon>Pararobbsia</taxon>
    </lineage>
</organism>
<feature type="region of interest" description="Disordered" evidence="1">
    <location>
        <begin position="1"/>
        <end position="89"/>
    </location>
</feature>
<proteinExistence type="predicted"/>